<accession>A0ABT6HHQ3</accession>
<proteinExistence type="predicted"/>
<evidence type="ECO:0000259" key="1">
    <source>
        <dbReference type="SMART" id="SM00943"/>
    </source>
</evidence>
<dbReference type="Proteomes" id="UP001223144">
    <property type="component" value="Unassembled WGS sequence"/>
</dbReference>
<evidence type="ECO:0000313" key="3">
    <source>
        <dbReference type="Proteomes" id="UP001223144"/>
    </source>
</evidence>
<keyword evidence="3" id="KW-1185">Reference proteome</keyword>
<dbReference type="Pfam" id="PF09250">
    <property type="entry name" value="Prim-Pol"/>
    <property type="match status" value="1"/>
</dbReference>
<evidence type="ECO:0000313" key="2">
    <source>
        <dbReference type="EMBL" id="MDH2388288.1"/>
    </source>
</evidence>
<dbReference type="RefSeq" id="WP_279926587.1">
    <property type="nucleotide sequence ID" value="NZ_JARWBG010000004.1"/>
</dbReference>
<organism evidence="2 3">
    <name type="scientific">Streptomyces chengmaiensis</name>
    <dbReference type="NCBI Taxonomy" id="3040919"/>
    <lineage>
        <taxon>Bacteria</taxon>
        <taxon>Bacillati</taxon>
        <taxon>Actinomycetota</taxon>
        <taxon>Actinomycetes</taxon>
        <taxon>Kitasatosporales</taxon>
        <taxon>Streptomycetaceae</taxon>
        <taxon>Streptomyces</taxon>
    </lineage>
</organism>
<dbReference type="InterPro" id="IPR015330">
    <property type="entry name" value="DNA_primase/pol_bifunc_N"/>
</dbReference>
<dbReference type="EMBL" id="JARWBG010000004">
    <property type="protein sequence ID" value="MDH2388288.1"/>
    <property type="molecule type" value="Genomic_DNA"/>
</dbReference>
<dbReference type="SMART" id="SM00943">
    <property type="entry name" value="Prim-Pol"/>
    <property type="match status" value="1"/>
</dbReference>
<sequence length="301" mass="31969">MTHDRKSALLAAALDAAARGWPVLPLVPSGKRPALHGENACTRTGPCAGGHVKWEQRATSDPDRIHAAWSAGAFNVGIATGPAGLLVIDLDKPKTNSNADTPCGVTTFKALCERARQAVPTTRTIRTVSGGRHLYFTAPAGVRLGNTAGALAPLVDTRAHGGYVVAPGSTTPGGMYEVIHDGPVLPLPGWLLDALKPAPTPDRPVQIARPVTSGSRVADVAFEREKAAILASREPNREDTLFRAARSMGRFVAWGDIPRHVVEEAFQSAGESVGLKPYECRSTLRSALNWSIRTCRPRETA</sequence>
<name>A0ABT6HHQ3_9ACTN</name>
<protein>
    <submittedName>
        <fullName evidence="2">Bifunctional DNA primase/polymerase</fullName>
    </submittedName>
</protein>
<comment type="caution">
    <text evidence="2">The sequence shown here is derived from an EMBL/GenBank/DDBJ whole genome shotgun (WGS) entry which is preliminary data.</text>
</comment>
<dbReference type="SUPFAM" id="SSF56747">
    <property type="entry name" value="Prim-pol domain"/>
    <property type="match status" value="1"/>
</dbReference>
<feature type="domain" description="DNA primase/polymerase bifunctional N-terminal" evidence="1">
    <location>
        <begin position="13"/>
        <end position="191"/>
    </location>
</feature>
<dbReference type="CDD" id="cd04859">
    <property type="entry name" value="Prim_Pol"/>
    <property type="match status" value="1"/>
</dbReference>
<gene>
    <name evidence="2" type="ORF">QCN29_05685</name>
</gene>
<reference evidence="2 3" key="1">
    <citation type="submission" date="2023-04" db="EMBL/GenBank/DDBJ databases">
        <title>Streptomyces chengmaiensis sp. nov. isolated from the stem of mangrove plant in Hainan.</title>
        <authorList>
            <person name="Huang X."/>
            <person name="Zhou S."/>
            <person name="Chu X."/>
            <person name="Xie Y."/>
            <person name="Lin Y."/>
        </authorList>
    </citation>
    <scope>NUCLEOTIDE SEQUENCE [LARGE SCALE GENOMIC DNA]</scope>
    <source>
        <strain evidence="2 3">HNM0663</strain>
    </source>
</reference>